<dbReference type="EMBL" id="QVLS01000003">
    <property type="protein sequence ID" value="RFP80143.1"/>
    <property type="molecule type" value="Genomic_DNA"/>
</dbReference>
<evidence type="ECO:0000313" key="8">
    <source>
        <dbReference type="EMBL" id="RFP80143.1"/>
    </source>
</evidence>
<evidence type="ECO:0000313" key="9">
    <source>
        <dbReference type="Proteomes" id="UP000261931"/>
    </source>
</evidence>
<keyword evidence="2" id="KW-1003">Cell membrane</keyword>
<dbReference type="PANTHER" id="PTHR42794">
    <property type="entry name" value="HEMIN IMPORT ATP-BINDING PROTEIN HMUV"/>
    <property type="match status" value="1"/>
</dbReference>
<protein>
    <submittedName>
        <fullName evidence="8">Heme ABC transporter ATP-binding protein</fullName>
    </submittedName>
</protein>
<keyword evidence="1" id="KW-0813">Transport</keyword>
<keyword evidence="9" id="KW-1185">Reference proteome</keyword>
<dbReference type="RefSeq" id="WP_116958193.1">
    <property type="nucleotide sequence ID" value="NZ_QVLS01000003.1"/>
</dbReference>
<dbReference type="InterPro" id="IPR003593">
    <property type="entry name" value="AAA+_ATPase"/>
</dbReference>
<accession>A0A372EL56</accession>
<evidence type="ECO:0000256" key="1">
    <source>
        <dbReference type="ARBA" id="ARBA00022448"/>
    </source>
</evidence>
<gene>
    <name evidence="8" type="ORF">DY262_06785</name>
</gene>
<comment type="function">
    <text evidence="6">Part of the ABC transporter complex HmuTUV involved in hemin import. Responsible for energy coupling to the transport system.</text>
</comment>
<dbReference type="PROSITE" id="PS50893">
    <property type="entry name" value="ABC_TRANSPORTER_2"/>
    <property type="match status" value="1"/>
</dbReference>
<dbReference type="Gene3D" id="3.40.50.300">
    <property type="entry name" value="P-loop containing nucleotide triphosphate hydrolases"/>
    <property type="match status" value="1"/>
</dbReference>
<keyword evidence="2" id="KW-0472">Membrane</keyword>
<dbReference type="PROSITE" id="PS00211">
    <property type="entry name" value="ABC_TRANSPORTER_1"/>
    <property type="match status" value="1"/>
</dbReference>
<dbReference type="CDD" id="cd03214">
    <property type="entry name" value="ABC_Iron-Siderophores_B12_Hemin"/>
    <property type="match status" value="1"/>
</dbReference>
<evidence type="ECO:0000256" key="4">
    <source>
        <dbReference type="ARBA" id="ARBA00022840"/>
    </source>
</evidence>
<dbReference type="Pfam" id="PF00005">
    <property type="entry name" value="ABC_tran"/>
    <property type="match status" value="1"/>
</dbReference>
<dbReference type="SUPFAM" id="SSF52540">
    <property type="entry name" value="P-loop containing nucleoside triphosphate hydrolases"/>
    <property type="match status" value="1"/>
</dbReference>
<evidence type="ECO:0000259" key="7">
    <source>
        <dbReference type="PROSITE" id="PS50893"/>
    </source>
</evidence>
<dbReference type="GO" id="GO:0005524">
    <property type="term" value="F:ATP binding"/>
    <property type="evidence" value="ECO:0007669"/>
    <property type="project" value="UniProtKB-KW"/>
</dbReference>
<dbReference type="InterPro" id="IPR003439">
    <property type="entry name" value="ABC_transporter-like_ATP-bd"/>
</dbReference>
<feature type="domain" description="ABC transporter" evidence="7">
    <location>
        <begin position="9"/>
        <end position="250"/>
    </location>
</feature>
<dbReference type="NCBIfam" id="NF010068">
    <property type="entry name" value="PRK13548.1"/>
    <property type="match status" value="1"/>
</dbReference>
<dbReference type="SMART" id="SM00382">
    <property type="entry name" value="AAA"/>
    <property type="match status" value="1"/>
</dbReference>
<dbReference type="InterPro" id="IPR027417">
    <property type="entry name" value="P-loop_NTPase"/>
</dbReference>
<keyword evidence="3" id="KW-0547">Nucleotide-binding</keyword>
<organism evidence="8 9">
    <name type="scientific">Hydrogenophaga borbori</name>
    <dbReference type="NCBI Taxonomy" id="2294117"/>
    <lineage>
        <taxon>Bacteria</taxon>
        <taxon>Pseudomonadati</taxon>
        <taxon>Pseudomonadota</taxon>
        <taxon>Betaproteobacteria</taxon>
        <taxon>Burkholderiales</taxon>
        <taxon>Comamonadaceae</taxon>
        <taxon>Hydrogenophaga</taxon>
    </lineage>
</organism>
<keyword evidence="5" id="KW-1278">Translocase</keyword>
<name>A0A372EL56_9BURK</name>
<dbReference type="PANTHER" id="PTHR42794:SF1">
    <property type="entry name" value="HEMIN IMPORT ATP-BINDING PROTEIN HMUV"/>
    <property type="match status" value="1"/>
</dbReference>
<comment type="caution">
    <text evidence="8">The sequence shown here is derived from an EMBL/GenBank/DDBJ whole genome shotgun (WGS) entry which is preliminary data.</text>
</comment>
<evidence type="ECO:0000256" key="2">
    <source>
        <dbReference type="ARBA" id="ARBA00022475"/>
    </source>
</evidence>
<dbReference type="InterPro" id="IPR017871">
    <property type="entry name" value="ABC_transporter-like_CS"/>
</dbReference>
<evidence type="ECO:0000256" key="5">
    <source>
        <dbReference type="ARBA" id="ARBA00022967"/>
    </source>
</evidence>
<keyword evidence="4 8" id="KW-0067">ATP-binding</keyword>
<dbReference type="AlphaFoldDB" id="A0A372EL56"/>
<reference evidence="8 9" key="1">
    <citation type="submission" date="2018-08" db="EMBL/GenBank/DDBJ databases">
        <title>Hydrogenophaga sp. LA-38 isolated from sludge.</title>
        <authorList>
            <person name="Im W.-T."/>
        </authorList>
    </citation>
    <scope>NUCLEOTIDE SEQUENCE [LARGE SCALE GENOMIC DNA]</scope>
    <source>
        <strain evidence="8 9">LA-38</strain>
    </source>
</reference>
<evidence type="ECO:0000256" key="3">
    <source>
        <dbReference type="ARBA" id="ARBA00022741"/>
    </source>
</evidence>
<sequence>MSGGDPKRLRAEGLCVRHGAREVLKNIDLQLRAGEVGVILGPNGAGKSTLLGALGGLQRTDAGRVWLNGRPLDTVNAAGFARHRAYLPQDLVPAFDFTAQEVVELGRYPHRLHPESDEAAIVRAAMRRVSVEALARRGIRQLSGGERARVQLARAMAQVWRPCADGLPRWLLLDEPTAALDLQHQHQGLGALRDWSREQGIGVLMVLHDLNLALRYADRAWVLAHGQLVSHGATADALTADLVRAVWRVKAHPVLDPVGVPQFVMTP</sequence>
<proteinExistence type="predicted"/>
<evidence type="ECO:0000256" key="6">
    <source>
        <dbReference type="ARBA" id="ARBA00037066"/>
    </source>
</evidence>
<dbReference type="GO" id="GO:0016887">
    <property type="term" value="F:ATP hydrolysis activity"/>
    <property type="evidence" value="ECO:0007669"/>
    <property type="project" value="InterPro"/>
</dbReference>
<dbReference type="Proteomes" id="UP000261931">
    <property type="component" value="Unassembled WGS sequence"/>
</dbReference>